<reference evidence="1 2" key="1">
    <citation type="journal article" date="2015" name="Stand. Genomic Sci.">
        <title>Genomic Encyclopedia of Bacterial and Archaeal Type Strains, Phase III: the genomes of soil and plant-associated and newly described type strains.</title>
        <authorList>
            <person name="Whitman W.B."/>
            <person name="Woyke T."/>
            <person name="Klenk H.P."/>
            <person name="Zhou Y."/>
            <person name="Lilburn T.G."/>
            <person name="Beck B.J."/>
            <person name="De Vos P."/>
            <person name="Vandamme P."/>
            <person name="Eisen J.A."/>
            <person name="Garrity G."/>
            <person name="Hugenholtz P."/>
            <person name="Kyrpides N.C."/>
        </authorList>
    </citation>
    <scope>NUCLEOTIDE SEQUENCE [LARGE SCALE GENOMIC DNA]</scope>
    <source>
        <strain evidence="1 2">CGMCC 1.10948</strain>
    </source>
</reference>
<keyword evidence="2" id="KW-1185">Reference proteome</keyword>
<accession>A0A562RQ74</accession>
<protein>
    <submittedName>
        <fullName evidence="1">Uncharacterized protein</fullName>
    </submittedName>
</protein>
<dbReference type="Proteomes" id="UP000316291">
    <property type="component" value="Unassembled WGS sequence"/>
</dbReference>
<dbReference type="RefSeq" id="WP_145831545.1">
    <property type="nucleotide sequence ID" value="NZ_VLLA01000006.1"/>
</dbReference>
<evidence type="ECO:0000313" key="2">
    <source>
        <dbReference type="Proteomes" id="UP000316291"/>
    </source>
</evidence>
<comment type="caution">
    <text evidence="1">The sequence shown here is derived from an EMBL/GenBank/DDBJ whole genome shotgun (WGS) entry which is preliminary data.</text>
</comment>
<organism evidence="1 2">
    <name type="scientific">Bradyrhizobium huanghuaihaiense</name>
    <dbReference type="NCBI Taxonomy" id="990078"/>
    <lineage>
        <taxon>Bacteria</taxon>
        <taxon>Pseudomonadati</taxon>
        <taxon>Pseudomonadota</taxon>
        <taxon>Alphaproteobacteria</taxon>
        <taxon>Hyphomicrobiales</taxon>
        <taxon>Nitrobacteraceae</taxon>
        <taxon>Bradyrhizobium</taxon>
    </lineage>
</organism>
<proteinExistence type="predicted"/>
<evidence type="ECO:0000313" key="1">
    <source>
        <dbReference type="EMBL" id="TWI71277.1"/>
    </source>
</evidence>
<name>A0A562RQ74_9BRAD</name>
<dbReference type="OrthoDB" id="8241884at2"/>
<dbReference type="AlphaFoldDB" id="A0A562RQ74"/>
<sequence>MDEEEQARKDLEEFKVVIGRTATKMTDRMHHAVGRSITEWSRMEGFIVHIASMLLDSRANKVGLVFYSINNVHTWLSIIDELFEMDTNFSPLRSDWNKIAARLRKLNDVRVRLAHHALEPGNALEILETITVENVNLETFEADFDAEQVFPSLKPHANDTRMKWKKKTISLDEIVTFLEQLHEVLEALTALLIRMKPIYLGPKQRLVAKIRELQQKVAQH</sequence>
<gene>
    <name evidence="1" type="ORF">IQ16_02896</name>
</gene>
<dbReference type="EMBL" id="VLLA01000006">
    <property type="protein sequence ID" value="TWI71277.1"/>
    <property type="molecule type" value="Genomic_DNA"/>
</dbReference>